<dbReference type="Gene3D" id="2.30.29.30">
    <property type="entry name" value="Pleckstrin-homology domain (PH domain)/Phosphotyrosine-binding domain (PTB)"/>
    <property type="match status" value="1"/>
</dbReference>
<reference evidence="1 2" key="2">
    <citation type="submission" date="2018-11" db="EMBL/GenBank/DDBJ databases">
        <authorList>
            <consortium name="Pathogen Informatics"/>
        </authorList>
    </citation>
    <scope>NUCLEOTIDE SEQUENCE [LARGE SCALE GENOMIC DNA]</scope>
</reference>
<dbReference type="EMBL" id="UYRT01009057">
    <property type="protein sequence ID" value="VDK46518.1"/>
    <property type="molecule type" value="Genomic_DNA"/>
</dbReference>
<keyword evidence="2" id="KW-1185">Reference proteome</keyword>
<sequence length="72" mass="8622">MQLEPDSLELKPNEPGLPEFRIRAKDVQSVEYVRQAWLKDIQQMKESAGRRFFRFFCVFAYMQTQKAYCDDP</sequence>
<name>A0A183D7G9_9BILA</name>
<accession>A0A183D7G9</accession>
<dbReference type="OrthoDB" id="2570713at2759"/>
<dbReference type="AlphaFoldDB" id="A0A183D7G9"/>
<dbReference type="Proteomes" id="UP000271098">
    <property type="component" value="Unassembled WGS sequence"/>
</dbReference>
<reference evidence="3" key="1">
    <citation type="submission" date="2016-06" db="UniProtKB">
        <authorList>
            <consortium name="WormBaseParasite"/>
        </authorList>
    </citation>
    <scope>IDENTIFICATION</scope>
</reference>
<dbReference type="WBParaSite" id="GPUH_0000466701-mRNA-1">
    <property type="protein sequence ID" value="GPUH_0000466701-mRNA-1"/>
    <property type="gene ID" value="GPUH_0000466701"/>
</dbReference>
<evidence type="ECO:0000313" key="3">
    <source>
        <dbReference type="WBParaSite" id="GPUH_0000466701-mRNA-1"/>
    </source>
</evidence>
<proteinExistence type="predicted"/>
<evidence type="ECO:0000313" key="1">
    <source>
        <dbReference type="EMBL" id="VDK46518.1"/>
    </source>
</evidence>
<dbReference type="InterPro" id="IPR011993">
    <property type="entry name" value="PH-like_dom_sf"/>
</dbReference>
<evidence type="ECO:0000313" key="2">
    <source>
        <dbReference type="Proteomes" id="UP000271098"/>
    </source>
</evidence>
<protein>
    <submittedName>
        <fullName evidence="3">PH domain-containing protein</fullName>
    </submittedName>
</protein>
<gene>
    <name evidence="1" type="ORF">GPUH_LOCUS4660</name>
</gene>
<organism evidence="3">
    <name type="scientific">Gongylonema pulchrum</name>
    <dbReference type="NCBI Taxonomy" id="637853"/>
    <lineage>
        <taxon>Eukaryota</taxon>
        <taxon>Metazoa</taxon>
        <taxon>Ecdysozoa</taxon>
        <taxon>Nematoda</taxon>
        <taxon>Chromadorea</taxon>
        <taxon>Rhabditida</taxon>
        <taxon>Spirurina</taxon>
        <taxon>Spiruromorpha</taxon>
        <taxon>Spiruroidea</taxon>
        <taxon>Gongylonematidae</taxon>
        <taxon>Gongylonema</taxon>
    </lineage>
</organism>